<organism evidence="2 3">
    <name type="scientific">Suillus luteus UH-Slu-Lm8-n1</name>
    <dbReference type="NCBI Taxonomy" id="930992"/>
    <lineage>
        <taxon>Eukaryota</taxon>
        <taxon>Fungi</taxon>
        <taxon>Dikarya</taxon>
        <taxon>Basidiomycota</taxon>
        <taxon>Agaricomycotina</taxon>
        <taxon>Agaricomycetes</taxon>
        <taxon>Agaricomycetidae</taxon>
        <taxon>Boletales</taxon>
        <taxon>Suillineae</taxon>
        <taxon>Suillaceae</taxon>
        <taxon>Suillus</taxon>
    </lineage>
</organism>
<accession>A0A0D0AF15</accession>
<reference evidence="2 3" key="1">
    <citation type="submission" date="2014-04" db="EMBL/GenBank/DDBJ databases">
        <authorList>
            <consortium name="DOE Joint Genome Institute"/>
            <person name="Kuo A."/>
            <person name="Ruytinx J."/>
            <person name="Rineau F."/>
            <person name="Colpaert J."/>
            <person name="Kohler A."/>
            <person name="Nagy L.G."/>
            <person name="Floudas D."/>
            <person name="Copeland A."/>
            <person name="Barry K.W."/>
            <person name="Cichocki N."/>
            <person name="Veneault-Fourrey C."/>
            <person name="LaButti K."/>
            <person name="Lindquist E.A."/>
            <person name="Lipzen A."/>
            <person name="Lundell T."/>
            <person name="Morin E."/>
            <person name="Murat C."/>
            <person name="Sun H."/>
            <person name="Tunlid A."/>
            <person name="Henrissat B."/>
            <person name="Grigoriev I.V."/>
            <person name="Hibbett D.S."/>
            <person name="Martin F."/>
            <person name="Nordberg H.P."/>
            <person name="Cantor M.N."/>
            <person name="Hua S.X."/>
        </authorList>
    </citation>
    <scope>NUCLEOTIDE SEQUENCE [LARGE SCALE GENOMIC DNA]</scope>
    <source>
        <strain evidence="2 3">UH-Slu-Lm8-n1</strain>
    </source>
</reference>
<dbReference type="OrthoDB" id="2651529at2759"/>
<dbReference type="InParanoid" id="A0A0D0AF15"/>
<reference evidence="3" key="2">
    <citation type="submission" date="2015-01" db="EMBL/GenBank/DDBJ databases">
        <title>Evolutionary Origins and Diversification of the Mycorrhizal Mutualists.</title>
        <authorList>
            <consortium name="DOE Joint Genome Institute"/>
            <consortium name="Mycorrhizal Genomics Consortium"/>
            <person name="Kohler A."/>
            <person name="Kuo A."/>
            <person name="Nagy L.G."/>
            <person name="Floudas D."/>
            <person name="Copeland A."/>
            <person name="Barry K.W."/>
            <person name="Cichocki N."/>
            <person name="Veneault-Fourrey C."/>
            <person name="LaButti K."/>
            <person name="Lindquist E.A."/>
            <person name="Lipzen A."/>
            <person name="Lundell T."/>
            <person name="Morin E."/>
            <person name="Murat C."/>
            <person name="Riley R."/>
            <person name="Ohm R."/>
            <person name="Sun H."/>
            <person name="Tunlid A."/>
            <person name="Henrissat B."/>
            <person name="Grigoriev I.V."/>
            <person name="Hibbett D.S."/>
            <person name="Martin F."/>
        </authorList>
    </citation>
    <scope>NUCLEOTIDE SEQUENCE [LARGE SCALE GENOMIC DNA]</scope>
    <source>
        <strain evidence="3">UH-Slu-Lm8-n1</strain>
    </source>
</reference>
<evidence type="ECO:0000313" key="2">
    <source>
        <dbReference type="EMBL" id="KIK36709.1"/>
    </source>
</evidence>
<gene>
    <name evidence="2" type="ORF">CY34DRAFT_93906</name>
</gene>
<dbReference type="EMBL" id="KN835505">
    <property type="protein sequence ID" value="KIK36709.1"/>
    <property type="molecule type" value="Genomic_DNA"/>
</dbReference>
<evidence type="ECO:0000259" key="1">
    <source>
        <dbReference type="Pfam" id="PF03184"/>
    </source>
</evidence>
<keyword evidence="3" id="KW-1185">Reference proteome</keyword>
<name>A0A0D0AF15_9AGAM</name>
<dbReference type="HOGENOM" id="CLU_088458_4_1_1"/>
<dbReference type="InterPro" id="IPR004875">
    <property type="entry name" value="DDE_SF_endonuclease_dom"/>
</dbReference>
<proteinExistence type="predicted"/>
<feature type="non-terminal residue" evidence="2">
    <location>
        <position position="1"/>
    </location>
</feature>
<feature type="domain" description="DDE-1" evidence="1">
    <location>
        <begin position="6"/>
        <end position="78"/>
    </location>
</feature>
<dbReference type="GO" id="GO:0003676">
    <property type="term" value="F:nucleic acid binding"/>
    <property type="evidence" value="ECO:0007669"/>
    <property type="project" value="InterPro"/>
</dbReference>
<dbReference type="AlphaFoldDB" id="A0A0D0AF15"/>
<sequence>WFKKPDLRIKQQHYHICLFVNNFSAHYVSYQPSNINVEFFEPNMTPYVQPCDAGIIWCFKALYHHYFCAHAIDLDEAGCQGHAQGDYN</sequence>
<protein>
    <recommendedName>
        <fullName evidence="1">DDE-1 domain-containing protein</fullName>
    </recommendedName>
</protein>
<dbReference type="Proteomes" id="UP000054485">
    <property type="component" value="Unassembled WGS sequence"/>
</dbReference>
<dbReference type="Pfam" id="PF03184">
    <property type="entry name" value="DDE_1"/>
    <property type="match status" value="1"/>
</dbReference>
<evidence type="ECO:0000313" key="3">
    <source>
        <dbReference type="Proteomes" id="UP000054485"/>
    </source>
</evidence>
<dbReference type="STRING" id="930992.A0A0D0AF15"/>